<evidence type="ECO:0000256" key="12">
    <source>
        <dbReference type="SAM" id="MobiDB-lite"/>
    </source>
</evidence>
<dbReference type="InterPro" id="IPR039426">
    <property type="entry name" value="TonB-dep_rcpt-like"/>
</dbReference>
<feature type="domain" description="TonB-dependent receptor plug" evidence="15">
    <location>
        <begin position="232"/>
        <end position="339"/>
    </location>
</feature>
<dbReference type="InterPro" id="IPR012910">
    <property type="entry name" value="Plug_dom"/>
</dbReference>
<keyword evidence="16" id="KW-0675">Receptor</keyword>
<evidence type="ECO:0000256" key="2">
    <source>
        <dbReference type="ARBA" id="ARBA00022448"/>
    </source>
</evidence>
<evidence type="ECO:0000256" key="4">
    <source>
        <dbReference type="ARBA" id="ARBA00022496"/>
    </source>
</evidence>
<dbReference type="Pfam" id="PF00593">
    <property type="entry name" value="TonB_dep_Rec_b-barrel"/>
    <property type="match status" value="1"/>
</dbReference>
<evidence type="ECO:0000313" key="17">
    <source>
        <dbReference type="Proteomes" id="UP001337305"/>
    </source>
</evidence>
<reference evidence="16 17" key="1">
    <citation type="submission" date="2022-09" db="EMBL/GenBank/DDBJ databases">
        <title>Genome sequencing of Flavivirga sp. MEBiC05379.</title>
        <authorList>
            <person name="Oh H.-M."/>
            <person name="Kwon K.K."/>
            <person name="Park M.J."/>
            <person name="Yang S.-H."/>
        </authorList>
    </citation>
    <scope>NUCLEOTIDE SEQUENCE [LARGE SCALE GENOMIC DNA]</scope>
    <source>
        <strain evidence="16 17">MEBiC05379</strain>
    </source>
</reference>
<dbReference type="Gene3D" id="2.40.170.20">
    <property type="entry name" value="TonB-dependent receptor, beta-barrel domain"/>
    <property type="match status" value="1"/>
</dbReference>
<sequence>MKKVLKLKKLASFSLKFDLKMKLTTLLLIASLFQLQANESYAQKTKITLDLENVSLEKVFDKIESLTEFKFSYNDNEVDYQKIVSVKVKKKQISSVLELLLKNTNIIFKVVDRHIILEYNNTLPVRVNDAPVNVREQQKHPINGTVNDNNGQPLPGANIAEKGTTNGTQTDFDGKFSIDLSSDNATLIISYVGFIKQEVLVNGQTNIAITLQEDTAALDEVVVVGYGAQSRKKVTGAIASVKSEQIEDLPVTSFDQALAGQVTGVQVSAGTGSPGVSSDIKVRGVGTITAGTSPLLVIDGFPAESINLSDINPNDIASIQVLKDAASAAIYGSRGSNGVILVSTKQGKQGKTQFSFNAYTGYQKVSSTYDLANAYQWAEFQTENFQNQGVFAPDYVPDVYQPYLAGTLGLTDTDWQDEIYITAPISSYQFSARGGNEDTKFSVSGEYFDQDGIIISTDFKRYSFRTNLTSNIYKNPESSFLKNVKLGVNIAPSYSTNNKVSENHHGDDGIVIITQFAYPNFAPYNPDGSFAISEQIIFGQSPTGLQNNGARFENTVAMAIQTERVQRRFNVIGSTYLDFTLIDNLNFKTYFGLNYSDSELSKFRPSSIGTRRNRASVAAVGRLDEGNIFNYITENTFNFKKTFGEDHNVDVLAGYSFQKERLFSSFLTSTNASANDFSTFNGSNVITGGDTLEEEWSLISYISRLNYDYKGKYLLSASFRRDGSSRFGDNSKWGNFPSVSLGWRMGEEDFLQDSETISDLKLRASWGITGNNSIGNYGGIALLDAANYENLGGLSADTSPNANLSWEETSQIDIGIDLGLFNNKISIIADYYKSTTDGLLLDVPVPSQTGFTSSLQNLGEVENKGFEFAISANNIKLGEVEWSSSFNISTNKNKVISLGTDQTQIISKHHKTEVGRPLGEFYGWNIIGVYDTQAEIDASAHVTSGRGTTPGDYQIEDVNGDGQIDNDDRKVIGNPNPDFTYGFSTTFKYKGFDLTALLQGTVGHDILNFNYFFATLEGGFGNALAERVEGRWQSPSNPGTGFARAGNNGAFYDRSSRIIEDGDFLRFRNITLGYTLDSKISEKVGIEKARIYFSSINPFTFTDYSGSNPEVNSSVGGNANPLQPGLDWGGYPTAKSFTVGLNLTF</sequence>
<evidence type="ECO:0000259" key="15">
    <source>
        <dbReference type="Pfam" id="PF07715"/>
    </source>
</evidence>
<dbReference type="Proteomes" id="UP001337305">
    <property type="component" value="Unassembled WGS sequence"/>
</dbReference>
<evidence type="ECO:0000256" key="8">
    <source>
        <dbReference type="ARBA" id="ARBA00023136"/>
    </source>
</evidence>
<gene>
    <name evidence="16" type="ORF">N1F79_04685</name>
</gene>
<dbReference type="SUPFAM" id="SSF56935">
    <property type="entry name" value="Porins"/>
    <property type="match status" value="1"/>
</dbReference>
<keyword evidence="2 10" id="KW-0813">Transport</keyword>
<comment type="caution">
    <text evidence="16">The sequence shown here is derived from an EMBL/GenBank/DDBJ whole genome shotgun (WGS) entry which is preliminary data.</text>
</comment>
<proteinExistence type="inferred from homology"/>
<evidence type="ECO:0000256" key="7">
    <source>
        <dbReference type="ARBA" id="ARBA00023077"/>
    </source>
</evidence>
<evidence type="ECO:0000256" key="5">
    <source>
        <dbReference type="ARBA" id="ARBA00022692"/>
    </source>
</evidence>
<dbReference type="SUPFAM" id="SSF49464">
    <property type="entry name" value="Carboxypeptidase regulatory domain-like"/>
    <property type="match status" value="1"/>
</dbReference>
<dbReference type="InterPro" id="IPR008969">
    <property type="entry name" value="CarboxyPept-like_regulatory"/>
</dbReference>
<dbReference type="RefSeq" id="WP_303304795.1">
    <property type="nucleotide sequence ID" value="NZ_JAODOP010000004.1"/>
</dbReference>
<accession>A0ABU7XNV9</accession>
<keyword evidence="7 11" id="KW-0798">TonB box</keyword>
<comment type="similarity">
    <text evidence="10 11">Belongs to the TonB-dependent receptor family.</text>
</comment>
<keyword evidence="4" id="KW-0410">Iron transport</keyword>
<evidence type="ECO:0000259" key="13">
    <source>
        <dbReference type="Pfam" id="PF00593"/>
    </source>
</evidence>
<evidence type="ECO:0000313" key="16">
    <source>
        <dbReference type="EMBL" id="MEF3832415.1"/>
    </source>
</evidence>
<evidence type="ECO:0000259" key="14">
    <source>
        <dbReference type="Pfam" id="PF07660"/>
    </source>
</evidence>
<evidence type="ECO:0000256" key="6">
    <source>
        <dbReference type="ARBA" id="ARBA00023004"/>
    </source>
</evidence>
<dbReference type="InterPro" id="IPR000531">
    <property type="entry name" value="Beta-barrel_TonB"/>
</dbReference>
<dbReference type="Pfam" id="PF13715">
    <property type="entry name" value="CarbopepD_reg_2"/>
    <property type="match status" value="1"/>
</dbReference>
<evidence type="ECO:0000256" key="10">
    <source>
        <dbReference type="PROSITE-ProRule" id="PRU01360"/>
    </source>
</evidence>
<keyword evidence="5 10" id="KW-0812">Transmembrane</keyword>
<dbReference type="NCBIfam" id="TIGR04057">
    <property type="entry name" value="SusC_RagA_signa"/>
    <property type="match status" value="1"/>
</dbReference>
<dbReference type="InterPro" id="IPR023996">
    <property type="entry name" value="TonB-dep_OMP_SusC/RagA"/>
</dbReference>
<keyword evidence="17" id="KW-1185">Reference proteome</keyword>
<dbReference type="Pfam" id="PF07715">
    <property type="entry name" value="Plug"/>
    <property type="match status" value="1"/>
</dbReference>
<dbReference type="Gene3D" id="2.60.40.1120">
    <property type="entry name" value="Carboxypeptidase-like, regulatory domain"/>
    <property type="match status" value="1"/>
</dbReference>
<evidence type="ECO:0000256" key="9">
    <source>
        <dbReference type="ARBA" id="ARBA00023237"/>
    </source>
</evidence>
<dbReference type="PROSITE" id="PS52016">
    <property type="entry name" value="TONB_DEPENDENT_REC_3"/>
    <property type="match status" value="1"/>
</dbReference>
<dbReference type="Pfam" id="PF07660">
    <property type="entry name" value="STN"/>
    <property type="match status" value="1"/>
</dbReference>
<evidence type="ECO:0000256" key="11">
    <source>
        <dbReference type="RuleBase" id="RU003357"/>
    </source>
</evidence>
<keyword evidence="8 10" id="KW-0472">Membrane</keyword>
<dbReference type="EMBL" id="JAODOP010000004">
    <property type="protein sequence ID" value="MEF3832415.1"/>
    <property type="molecule type" value="Genomic_DNA"/>
</dbReference>
<dbReference type="InterPro" id="IPR036942">
    <property type="entry name" value="Beta-barrel_TonB_sf"/>
</dbReference>
<evidence type="ECO:0000256" key="1">
    <source>
        <dbReference type="ARBA" id="ARBA00004571"/>
    </source>
</evidence>
<dbReference type="Gene3D" id="2.170.130.10">
    <property type="entry name" value="TonB-dependent receptor, plug domain"/>
    <property type="match status" value="1"/>
</dbReference>
<dbReference type="InterPro" id="IPR011662">
    <property type="entry name" value="Secretin/TonB_short_N"/>
</dbReference>
<name>A0ABU7XNV9_9FLAO</name>
<keyword evidence="4" id="KW-0406">Ion transport</keyword>
<comment type="subcellular location">
    <subcellularLocation>
        <location evidence="1 10">Cell outer membrane</location>
        <topology evidence="1 10">Multi-pass membrane protein</topology>
    </subcellularLocation>
</comment>
<dbReference type="NCBIfam" id="TIGR04056">
    <property type="entry name" value="OMP_RagA_SusC"/>
    <property type="match status" value="1"/>
</dbReference>
<evidence type="ECO:0000256" key="3">
    <source>
        <dbReference type="ARBA" id="ARBA00022452"/>
    </source>
</evidence>
<dbReference type="InterPro" id="IPR023997">
    <property type="entry name" value="TonB-dep_OMP_SusC/RagA_CS"/>
</dbReference>
<feature type="domain" description="TonB-dependent receptor-like beta-barrel" evidence="13">
    <location>
        <begin position="514"/>
        <end position="887"/>
    </location>
</feature>
<protein>
    <submittedName>
        <fullName evidence="16">TonB-dependent receptor</fullName>
    </submittedName>
</protein>
<keyword evidence="6" id="KW-0408">Iron</keyword>
<feature type="region of interest" description="Disordered" evidence="12">
    <location>
        <begin position="141"/>
        <end position="166"/>
    </location>
</feature>
<organism evidence="16 17">
    <name type="scientific">Flavivirga spongiicola</name>
    <dbReference type="NCBI Taxonomy" id="421621"/>
    <lineage>
        <taxon>Bacteria</taxon>
        <taxon>Pseudomonadati</taxon>
        <taxon>Bacteroidota</taxon>
        <taxon>Flavobacteriia</taxon>
        <taxon>Flavobacteriales</taxon>
        <taxon>Flavobacteriaceae</taxon>
        <taxon>Flavivirga</taxon>
    </lineage>
</organism>
<feature type="domain" description="Secretin/TonB short N-terminal" evidence="14">
    <location>
        <begin position="70"/>
        <end position="118"/>
    </location>
</feature>
<keyword evidence="9 10" id="KW-0998">Cell outer membrane</keyword>
<keyword evidence="3 10" id="KW-1134">Transmembrane beta strand</keyword>
<dbReference type="InterPro" id="IPR037066">
    <property type="entry name" value="Plug_dom_sf"/>
</dbReference>